<dbReference type="Gene3D" id="3.20.20.220">
    <property type="match status" value="1"/>
</dbReference>
<evidence type="ECO:0000313" key="12">
    <source>
        <dbReference type="Proteomes" id="UP000295351"/>
    </source>
</evidence>
<comment type="pathway">
    <text evidence="2 9">One-carbon metabolism; tetrahydrofolate interconversion.</text>
</comment>
<dbReference type="EMBL" id="SLVX01000001">
    <property type="protein sequence ID" value="TCN48802.1"/>
    <property type="molecule type" value="Genomic_DNA"/>
</dbReference>
<keyword evidence="5 9" id="KW-0274">FAD</keyword>
<dbReference type="RefSeq" id="WP_064330371.1">
    <property type="nucleotide sequence ID" value="NZ_BAABEI010000012.1"/>
</dbReference>
<name>A0A4R2D6L8_SHIGR</name>
<dbReference type="Pfam" id="PF02219">
    <property type="entry name" value="MTHFR"/>
    <property type="match status" value="1"/>
</dbReference>
<dbReference type="GO" id="GO:0106312">
    <property type="term" value="F:methylenetetrahydrofolate reductase (NADH) activity"/>
    <property type="evidence" value="ECO:0007669"/>
    <property type="project" value="UniProtKB-EC"/>
</dbReference>
<feature type="region of interest" description="Disordered" evidence="10">
    <location>
        <begin position="1"/>
        <end position="20"/>
    </location>
</feature>
<dbReference type="AlphaFoldDB" id="A0A4R2D6L8"/>
<sequence length="364" mass="40143">MAHIDENPLGPHLPLDPLPGHSSLGRLERVLRRGEFAVTTELNPPDSANPEDVYERAAIFDGWVDGINAVDASGANCHMSSVGICALLTRMGYAPIMQIACRDKNRIAIQGDVLGGAAMGVCNIMCLTGDGVQAGDQPGAKPVFDLDCMSLLETVRIMRDNSKFLSGRKLTTPPKVFLGAAINPFAPPYDFRPYRLAKKIEAGAQFVQSQYCFDVPMFREYMKKVRDLGLHEKCYILVGVGPMASAKTAKWIRSNVPGIHIPDSVIARLEGAQDQKKEGKQLCIDIINEVKEIEGVSGIHVMAYRQEEYVAEIVHDSGVLKGRQPWKREPNPVDQLVAERIERTRQGVEQNQQQMAETAAHHPH</sequence>
<keyword evidence="6 9" id="KW-0560">Oxidoreductase</keyword>
<evidence type="ECO:0000256" key="4">
    <source>
        <dbReference type="ARBA" id="ARBA00022630"/>
    </source>
</evidence>
<feature type="compositionally biased region" description="Low complexity" evidence="10">
    <location>
        <begin position="8"/>
        <end position="20"/>
    </location>
</feature>
<dbReference type="InterPro" id="IPR029041">
    <property type="entry name" value="FAD-linked_oxidoreductase-like"/>
</dbReference>
<comment type="pathway">
    <text evidence="7">Amino-acid biosynthesis; L-methionine biosynthesis via de novo pathway.</text>
</comment>
<comment type="catalytic activity">
    <reaction evidence="8">
        <text>(6S)-5-methyl-5,6,7,8-tetrahydrofolate + NAD(+) = (6R)-5,10-methylene-5,6,7,8-tetrahydrofolate + NADH + H(+)</text>
        <dbReference type="Rhea" id="RHEA:19821"/>
        <dbReference type="ChEBI" id="CHEBI:15378"/>
        <dbReference type="ChEBI" id="CHEBI:15636"/>
        <dbReference type="ChEBI" id="CHEBI:18608"/>
        <dbReference type="ChEBI" id="CHEBI:57540"/>
        <dbReference type="ChEBI" id="CHEBI:57945"/>
        <dbReference type="EC" id="1.5.1.54"/>
    </reaction>
    <physiologicalReaction direction="right-to-left" evidence="8">
        <dbReference type="Rhea" id="RHEA:19823"/>
    </physiologicalReaction>
</comment>
<dbReference type="CDD" id="cd00537">
    <property type="entry name" value="MTHFR"/>
    <property type="match status" value="1"/>
</dbReference>
<proteinExistence type="inferred from homology"/>
<comment type="cofactor">
    <cofactor evidence="1 9">
        <name>FAD</name>
        <dbReference type="ChEBI" id="CHEBI:57692"/>
    </cofactor>
</comment>
<dbReference type="GO" id="GO:0005829">
    <property type="term" value="C:cytosol"/>
    <property type="evidence" value="ECO:0007669"/>
    <property type="project" value="TreeGrafter"/>
</dbReference>
<gene>
    <name evidence="11" type="ORF">EV665_101541</name>
</gene>
<feature type="region of interest" description="Disordered" evidence="10">
    <location>
        <begin position="345"/>
        <end position="364"/>
    </location>
</feature>
<dbReference type="InterPro" id="IPR003171">
    <property type="entry name" value="Mehydrof_redctse-like"/>
</dbReference>
<dbReference type="GO" id="GO:0071949">
    <property type="term" value="F:FAD binding"/>
    <property type="evidence" value="ECO:0007669"/>
    <property type="project" value="TreeGrafter"/>
</dbReference>
<evidence type="ECO:0000256" key="10">
    <source>
        <dbReference type="SAM" id="MobiDB-lite"/>
    </source>
</evidence>
<evidence type="ECO:0000256" key="1">
    <source>
        <dbReference type="ARBA" id="ARBA00001974"/>
    </source>
</evidence>
<evidence type="ECO:0000313" key="11">
    <source>
        <dbReference type="EMBL" id="TCN48802.1"/>
    </source>
</evidence>
<dbReference type="Proteomes" id="UP000295351">
    <property type="component" value="Unassembled WGS sequence"/>
</dbReference>
<dbReference type="PANTHER" id="PTHR45754:SF3">
    <property type="entry name" value="METHYLENETETRAHYDROFOLATE REDUCTASE (NADPH)"/>
    <property type="match status" value="1"/>
</dbReference>
<evidence type="ECO:0000256" key="3">
    <source>
        <dbReference type="ARBA" id="ARBA00006743"/>
    </source>
</evidence>
<evidence type="ECO:0000256" key="2">
    <source>
        <dbReference type="ARBA" id="ARBA00004777"/>
    </source>
</evidence>
<dbReference type="PANTHER" id="PTHR45754">
    <property type="entry name" value="METHYLENETETRAHYDROFOLATE REDUCTASE"/>
    <property type="match status" value="1"/>
</dbReference>
<dbReference type="SUPFAM" id="SSF51730">
    <property type="entry name" value="FAD-linked oxidoreductase"/>
    <property type="match status" value="1"/>
</dbReference>
<comment type="similarity">
    <text evidence="3 9">Belongs to the methylenetetrahydrofolate reductase family.</text>
</comment>
<accession>A0A4R2D6L8</accession>
<evidence type="ECO:0000256" key="7">
    <source>
        <dbReference type="ARBA" id="ARBA00034478"/>
    </source>
</evidence>
<evidence type="ECO:0000256" key="9">
    <source>
        <dbReference type="RuleBase" id="RU003862"/>
    </source>
</evidence>
<dbReference type="GO" id="GO:0035999">
    <property type="term" value="P:tetrahydrofolate interconversion"/>
    <property type="evidence" value="ECO:0007669"/>
    <property type="project" value="UniProtKB-UniPathway"/>
</dbReference>
<organism evidence="11 12">
    <name type="scientific">Shinella granuli</name>
    <dbReference type="NCBI Taxonomy" id="323621"/>
    <lineage>
        <taxon>Bacteria</taxon>
        <taxon>Pseudomonadati</taxon>
        <taxon>Pseudomonadota</taxon>
        <taxon>Alphaproteobacteria</taxon>
        <taxon>Hyphomicrobiales</taxon>
        <taxon>Rhizobiaceae</taxon>
        <taxon>Shinella</taxon>
    </lineage>
</organism>
<protein>
    <recommendedName>
        <fullName evidence="9">Methylenetetrahydrofolate reductase</fullName>
    </recommendedName>
</protein>
<dbReference type="GO" id="GO:0009086">
    <property type="term" value="P:methionine biosynthetic process"/>
    <property type="evidence" value="ECO:0007669"/>
    <property type="project" value="TreeGrafter"/>
</dbReference>
<evidence type="ECO:0000256" key="8">
    <source>
        <dbReference type="ARBA" id="ARBA00048628"/>
    </source>
</evidence>
<dbReference type="UniPathway" id="UPA00193"/>
<keyword evidence="4 9" id="KW-0285">Flavoprotein</keyword>
<comment type="caution">
    <text evidence="11">The sequence shown here is derived from an EMBL/GenBank/DDBJ whole genome shotgun (WGS) entry which is preliminary data.</text>
</comment>
<evidence type="ECO:0000256" key="5">
    <source>
        <dbReference type="ARBA" id="ARBA00022827"/>
    </source>
</evidence>
<feature type="compositionally biased region" description="Polar residues" evidence="10">
    <location>
        <begin position="347"/>
        <end position="356"/>
    </location>
</feature>
<reference evidence="11 12" key="1">
    <citation type="submission" date="2019-03" db="EMBL/GenBank/DDBJ databases">
        <title>Genomic Encyclopedia of Type Strains, Phase IV (KMG-IV): sequencing the most valuable type-strain genomes for metagenomic binning, comparative biology and taxonomic classification.</title>
        <authorList>
            <person name="Goeker M."/>
        </authorList>
    </citation>
    <scope>NUCLEOTIDE SEQUENCE [LARGE SCALE GENOMIC DNA]</scope>
    <source>
        <strain evidence="11 12">DSM 18401</strain>
    </source>
</reference>
<evidence type="ECO:0000256" key="6">
    <source>
        <dbReference type="ARBA" id="ARBA00023002"/>
    </source>
</evidence>
<keyword evidence="12" id="KW-1185">Reference proteome</keyword>